<gene>
    <name evidence="1" type="ORF">ACX27_24835</name>
</gene>
<dbReference type="KEGG" id="npz:ACX27_24835"/>
<evidence type="ECO:0000313" key="1">
    <source>
        <dbReference type="EMBL" id="ALF55317.1"/>
    </source>
</evidence>
<dbReference type="RefSeq" id="WP_235526368.1">
    <property type="nucleotide sequence ID" value="NZ_CP012036.1"/>
</dbReference>
<accession>A0A0M3V6F1</accession>
<dbReference type="STRING" id="224013.ACX27_24835"/>
<dbReference type="EMBL" id="CP012036">
    <property type="protein sequence ID" value="ALF55317.1"/>
    <property type="molecule type" value="Genomic_DNA"/>
</dbReference>
<organism evidence="1 2">
    <name type="scientific">Nostoc piscinale CENA21</name>
    <dbReference type="NCBI Taxonomy" id="224013"/>
    <lineage>
        <taxon>Bacteria</taxon>
        <taxon>Bacillati</taxon>
        <taxon>Cyanobacteriota</taxon>
        <taxon>Cyanophyceae</taxon>
        <taxon>Nostocales</taxon>
        <taxon>Nostocaceae</taxon>
        <taxon>Nostoc</taxon>
    </lineage>
</organism>
<sequence length="184" mass="21078">MVIPIVTPKKLERTKVLNSNYPDQISTIQPKLEDKPTSEANKVKKKVQPHLKEQHPQQDISEENCLSTAQQILEEQSSLIPASVTLLPSTLKHLPSIITDYMLVTNNFRIKGRELSASLDSTTLSVYRHGDNTPVMQTCYSQRTWYEEIPTRLTTNEIEQIESLRFFTQQALINQQRSQTGIEQ</sequence>
<protein>
    <submittedName>
        <fullName evidence="1">Uncharacterized protein</fullName>
    </submittedName>
</protein>
<evidence type="ECO:0000313" key="2">
    <source>
        <dbReference type="Proteomes" id="UP000062645"/>
    </source>
</evidence>
<name>A0A0M3V6F1_9NOSO</name>
<keyword evidence="2" id="KW-1185">Reference proteome</keyword>
<dbReference type="PATRIC" id="fig|224013.5.peg.5962"/>
<dbReference type="Proteomes" id="UP000062645">
    <property type="component" value="Chromosome"/>
</dbReference>
<proteinExistence type="predicted"/>
<reference evidence="2" key="1">
    <citation type="submission" date="2015-07" db="EMBL/GenBank/DDBJ databases">
        <title>Genome Of Nitrogen-Fixing Cyanobacterium Nostoc piscinale CENA21 From Solimoes/Amazon River Floodplain Sediments And Comparative Genomics To Uncover Biosynthetic Natural Products Potential.</title>
        <authorList>
            <person name="Leao T.F."/>
            <person name="Leao P.N."/>
            <person name="Guimaraes P.I."/>
            <person name="de Melo A.G.C."/>
            <person name="Ramos R.T.J."/>
            <person name="Silva A."/>
            <person name="Fiore M.F."/>
            <person name="Schneider M.P.C."/>
        </authorList>
    </citation>
    <scope>NUCLEOTIDE SEQUENCE [LARGE SCALE GENOMIC DNA]</scope>
    <source>
        <strain evidence="2">CENA21</strain>
    </source>
</reference>
<reference evidence="1 2" key="2">
    <citation type="journal article" date="2016" name="Genome Announc.">
        <title>Draft Genome Sequence of the N2-Fixing Cyanobacterium Nostoc piscinale CENA21, Isolated from the Brazilian Amazon Floodplain.</title>
        <authorList>
            <person name="Leao T."/>
            <person name="Guimaraes P.I."/>
            <person name="de Melo A.G."/>
            <person name="Ramos R.T."/>
            <person name="Leao P.N."/>
            <person name="Silva A."/>
            <person name="Fiore M.F."/>
            <person name="Schneider M.P."/>
        </authorList>
    </citation>
    <scope>NUCLEOTIDE SEQUENCE [LARGE SCALE GENOMIC DNA]</scope>
    <source>
        <strain evidence="1 2">CENA21</strain>
    </source>
</reference>
<dbReference type="AlphaFoldDB" id="A0A0M3V6F1"/>